<protein>
    <submittedName>
        <fullName evidence="2">Uncharacterized protein</fullName>
    </submittedName>
</protein>
<reference evidence="2 3" key="1">
    <citation type="submission" date="2020-08" db="EMBL/GenBank/DDBJ databases">
        <title>Cohnella phylogeny.</title>
        <authorList>
            <person name="Dunlap C."/>
        </authorList>
    </citation>
    <scope>NUCLEOTIDE SEQUENCE [LARGE SCALE GENOMIC DNA]</scope>
    <source>
        <strain evidence="2 3">CBP 2801</strain>
    </source>
</reference>
<dbReference type="EMBL" id="JACJVO010000032">
    <property type="protein sequence ID" value="MBB6734233.1"/>
    <property type="molecule type" value="Genomic_DNA"/>
</dbReference>
<name>A0A7X0SQF2_9BACL</name>
<feature type="region of interest" description="Disordered" evidence="1">
    <location>
        <begin position="99"/>
        <end position="118"/>
    </location>
</feature>
<accession>A0A7X0SQF2</accession>
<sequence>MKTHLSNLATVYATATGEIPRNEKELKRLLPTVWSIDQFGYLLNAYARDPWRETMEDGELALLLLALERMAQSADWGHPLPMPELPALAGQPRLREEIASLGQSLDGSLEREGEPATS</sequence>
<feature type="compositionally biased region" description="Basic and acidic residues" evidence="1">
    <location>
        <begin position="108"/>
        <end position="118"/>
    </location>
</feature>
<evidence type="ECO:0000256" key="1">
    <source>
        <dbReference type="SAM" id="MobiDB-lite"/>
    </source>
</evidence>
<comment type="caution">
    <text evidence="2">The sequence shown here is derived from an EMBL/GenBank/DDBJ whole genome shotgun (WGS) entry which is preliminary data.</text>
</comment>
<organism evidence="2 3">
    <name type="scientific">Cohnella zeiphila</name>
    <dbReference type="NCBI Taxonomy" id="2761120"/>
    <lineage>
        <taxon>Bacteria</taxon>
        <taxon>Bacillati</taxon>
        <taxon>Bacillota</taxon>
        <taxon>Bacilli</taxon>
        <taxon>Bacillales</taxon>
        <taxon>Paenibacillaceae</taxon>
        <taxon>Cohnella</taxon>
    </lineage>
</organism>
<dbReference type="AlphaFoldDB" id="A0A7X0SQF2"/>
<proteinExistence type="predicted"/>
<keyword evidence="3" id="KW-1185">Reference proteome</keyword>
<dbReference type="RefSeq" id="WP_185131874.1">
    <property type="nucleotide sequence ID" value="NZ_JACJVO010000032.1"/>
</dbReference>
<evidence type="ECO:0000313" key="2">
    <source>
        <dbReference type="EMBL" id="MBB6734233.1"/>
    </source>
</evidence>
<evidence type="ECO:0000313" key="3">
    <source>
        <dbReference type="Proteomes" id="UP000564644"/>
    </source>
</evidence>
<gene>
    <name evidence="2" type="ORF">H7C18_25250</name>
</gene>
<dbReference type="Proteomes" id="UP000564644">
    <property type="component" value="Unassembled WGS sequence"/>
</dbReference>